<accession>A0A8J2Q0K5</accession>
<dbReference type="Proteomes" id="UP000708208">
    <property type="component" value="Unassembled WGS sequence"/>
</dbReference>
<sequence>IDKLQNPKNLDVVSKVLKTRLPKSALYPKTVLTSSLQDLTA</sequence>
<protein>
    <submittedName>
        <fullName evidence="1">Uncharacterized protein</fullName>
    </submittedName>
</protein>
<proteinExistence type="predicted"/>
<feature type="non-terminal residue" evidence="1">
    <location>
        <position position="1"/>
    </location>
</feature>
<evidence type="ECO:0000313" key="1">
    <source>
        <dbReference type="EMBL" id="CAG7835677.1"/>
    </source>
</evidence>
<reference evidence="1" key="1">
    <citation type="submission" date="2021-06" db="EMBL/GenBank/DDBJ databases">
        <authorList>
            <person name="Hodson N. C."/>
            <person name="Mongue J. A."/>
            <person name="Jaron S. K."/>
        </authorList>
    </citation>
    <scope>NUCLEOTIDE SEQUENCE</scope>
</reference>
<comment type="caution">
    <text evidence="1">The sequence shown here is derived from an EMBL/GenBank/DDBJ whole genome shotgun (WGS) entry which is preliminary data.</text>
</comment>
<dbReference type="EMBL" id="CAJVCH010570723">
    <property type="protein sequence ID" value="CAG7835677.1"/>
    <property type="molecule type" value="Genomic_DNA"/>
</dbReference>
<evidence type="ECO:0000313" key="2">
    <source>
        <dbReference type="Proteomes" id="UP000708208"/>
    </source>
</evidence>
<name>A0A8J2Q0K5_9HEXA</name>
<gene>
    <name evidence="1" type="ORF">AFUS01_LOCUS45014</name>
</gene>
<keyword evidence="2" id="KW-1185">Reference proteome</keyword>
<organism evidence="1 2">
    <name type="scientific">Allacma fusca</name>
    <dbReference type="NCBI Taxonomy" id="39272"/>
    <lineage>
        <taxon>Eukaryota</taxon>
        <taxon>Metazoa</taxon>
        <taxon>Ecdysozoa</taxon>
        <taxon>Arthropoda</taxon>
        <taxon>Hexapoda</taxon>
        <taxon>Collembola</taxon>
        <taxon>Symphypleona</taxon>
        <taxon>Sminthuridae</taxon>
        <taxon>Allacma</taxon>
    </lineage>
</organism>
<dbReference type="AlphaFoldDB" id="A0A8J2Q0K5"/>